<feature type="domain" description="Putative regulatory protein FmdB zinc ribbon" evidence="2">
    <location>
        <begin position="1"/>
        <end position="41"/>
    </location>
</feature>
<evidence type="ECO:0000259" key="2">
    <source>
        <dbReference type="SMART" id="SM00834"/>
    </source>
</evidence>
<name>A0A541B0I2_9NOCA</name>
<dbReference type="EMBL" id="VIGH01000010">
    <property type="protein sequence ID" value="TQF65837.1"/>
    <property type="molecule type" value="Genomic_DNA"/>
</dbReference>
<organism evidence="3 4">
    <name type="scientific">Rhodococcus spelaei</name>
    <dbReference type="NCBI Taxonomy" id="2546320"/>
    <lineage>
        <taxon>Bacteria</taxon>
        <taxon>Bacillati</taxon>
        <taxon>Actinomycetota</taxon>
        <taxon>Actinomycetes</taxon>
        <taxon>Mycobacteriales</taxon>
        <taxon>Nocardiaceae</taxon>
        <taxon>Rhodococcus</taxon>
    </lineage>
</organism>
<sequence length="95" mass="9956">MPLYQFRCAACGPFDRTFPMATVPDAAGCPTCASAARRQITGPRLAHGATAAMCLLDATKRSASEPAVVTGPRPGVVRNPTPTTANPLHRTLPRP</sequence>
<protein>
    <submittedName>
        <fullName evidence="3">Zinc ribbon domain-containing protein</fullName>
    </submittedName>
</protein>
<evidence type="ECO:0000256" key="1">
    <source>
        <dbReference type="SAM" id="MobiDB-lite"/>
    </source>
</evidence>
<proteinExistence type="predicted"/>
<accession>A0A541B0I2</accession>
<feature type="region of interest" description="Disordered" evidence="1">
    <location>
        <begin position="63"/>
        <end position="95"/>
    </location>
</feature>
<dbReference type="Pfam" id="PF09723">
    <property type="entry name" value="Zn_ribbon_8"/>
    <property type="match status" value="1"/>
</dbReference>
<dbReference type="Proteomes" id="UP000316256">
    <property type="component" value="Unassembled WGS sequence"/>
</dbReference>
<gene>
    <name evidence="3" type="ORF">FK531_20235</name>
</gene>
<evidence type="ECO:0000313" key="4">
    <source>
        <dbReference type="Proteomes" id="UP000316256"/>
    </source>
</evidence>
<keyword evidence="4" id="KW-1185">Reference proteome</keyword>
<comment type="caution">
    <text evidence="3">The sequence shown here is derived from an EMBL/GenBank/DDBJ whole genome shotgun (WGS) entry which is preliminary data.</text>
</comment>
<dbReference type="SMART" id="SM00834">
    <property type="entry name" value="CxxC_CXXC_SSSS"/>
    <property type="match status" value="1"/>
</dbReference>
<dbReference type="AlphaFoldDB" id="A0A541B0I2"/>
<dbReference type="OrthoDB" id="9792898at2"/>
<dbReference type="NCBIfam" id="TIGR02605">
    <property type="entry name" value="CxxC_CxxC_SSSS"/>
    <property type="match status" value="1"/>
</dbReference>
<dbReference type="InterPro" id="IPR013429">
    <property type="entry name" value="Regulatory_FmdB_Zinc_ribbon"/>
</dbReference>
<evidence type="ECO:0000313" key="3">
    <source>
        <dbReference type="EMBL" id="TQF65837.1"/>
    </source>
</evidence>
<reference evidence="3 4" key="1">
    <citation type="submission" date="2019-06" db="EMBL/GenBank/DDBJ databases">
        <title>Rhodococcus spaelei sp. nov., isolated from a cave.</title>
        <authorList>
            <person name="Lee S.D."/>
        </authorList>
    </citation>
    <scope>NUCLEOTIDE SEQUENCE [LARGE SCALE GENOMIC DNA]</scope>
    <source>
        <strain evidence="3 4">C9-5</strain>
    </source>
</reference>